<keyword evidence="5" id="KW-1185">Reference proteome</keyword>
<evidence type="ECO:0000313" key="5">
    <source>
        <dbReference type="Proteomes" id="UP000316238"/>
    </source>
</evidence>
<gene>
    <name evidence="4" type="ORF">CDV28_1444</name>
</gene>
<dbReference type="InterPro" id="IPR002491">
    <property type="entry name" value="ABC_transptr_periplasmic_BD"/>
</dbReference>
<dbReference type="AlphaFoldDB" id="A0A521FYZ6"/>
<evidence type="ECO:0000313" key="4">
    <source>
        <dbReference type="EMBL" id="TAA73997.1"/>
    </source>
</evidence>
<dbReference type="InterPro" id="IPR054828">
    <property type="entry name" value="Vit_B12_bind_prot"/>
</dbReference>
<proteinExistence type="predicted"/>
<feature type="signal peptide" evidence="2">
    <location>
        <begin position="1"/>
        <end position="25"/>
    </location>
</feature>
<organism evidence="4 5">
    <name type="scientific">Candidatus Electronema aureum</name>
    <dbReference type="NCBI Taxonomy" id="2005002"/>
    <lineage>
        <taxon>Bacteria</taxon>
        <taxon>Pseudomonadati</taxon>
        <taxon>Thermodesulfobacteriota</taxon>
        <taxon>Desulfobulbia</taxon>
        <taxon>Desulfobulbales</taxon>
        <taxon>Desulfobulbaceae</taxon>
        <taxon>Candidatus Electronema</taxon>
    </lineage>
</organism>
<keyword evidence="1 2" id="KW-0732">Signal</keyword>
<accession>A0A521FYZ6</accession>
<dbReference type="InterPro" id="IPR050902">
    <property type="entry name" value="ABC_Transporter_SBP"/>
</dbReference>
<evidence type="ECO:0000256" key="1">
    <source>
        <dbReference type="ARBA" id="ARBA00022729"/>
    </source>
</evidence>
<dbReference type="NCBIfam" id="NF038402">
    <property type="entry name" value="TroA_like"/>
    <property type="match status" value="1"/>
</dbReference>
<dbReference type="SUPFAM" id="SSF53807">
    <property type="entry name" value="Helical backbone' metal receptor"/>
    <property type="match status" value="1"/>
</dbReference>
<dbReference type="PROSITE" id="PS50983">
    <property type="entry name" value="FE_B12_PBP"/>
    <property type="match status" value="1"/>
</dbReference>
<dbReference type="PROSITE" id="PS51257">
    <property type="entry name" value="PROKAR_LIPOPROTEIN"/>
    <property type="match status" value="1"/>
</dbReference>
<evidence type="ECO:0000259" key="3">
    <source>
        <dbReference type="PROSITE" id="PS50983"/>
    </source>
</evidence>
<feature type="domain" description="Fe/B12 periplasmic-binding" evidence="3">
    <location>
        <begin position="35"/>
        <end position="286"/>
    </location>
</feature>
<comment type="caution">
    <text evidence="4">The sequence shown here is derived from an EMBL/GenBank/DDBJ whole genome shotgun (WGS) entry which is preliminary data.</text>
</comment>
<protein>
    <submittedName>
        <fullName evidence="4">Iron complex transport system substrate-binding protein</fullName>
    </submittedName>
</protein>
<dbReference type="PANTHER" id="PTHR30535:SF34">
    <property type="entry name" value="MOLYBDATE-BINDING PROTEIN MOLA"/>
    <property type="match status" value="1"/>
</dbReference>
<dbReference type="Gene3D" id="3.40.50.1980">
    <property type="entry name" value="Nitrogenase molybdenum iron protein domain"/>
    <property type="match status" value="2"/>
</dbReference>
<evidence type="ECO:0000256" key="2">
    <source>
        <dbReference type="SAM" id="SignalP"/>
    </source>
</evidence>
<name>A0A521FYZ6_9BACT</name>
<dbReference type="Proteomes" id="UP000316238">
    <property type="component" value="Unassembled WGS sequence"/>
</dbReference>
<dbReference type="EMBL" id="NQJD01000044">
    <property type="protein sequence ID" value="TAA73997.1"/>
    <property type="molecule type" value="Genomic_DNA"/>
</dbReference>
<feature type="chain" id="PRO_5021892301" evidence="2">
    <location>
        <begin position="26"/>
        <end position="291"/>
    </location>
</feature>
<reference evidence="4" key="1">
    <citation type="submission" date="2017-07" db="EMBL/GenBank/DDBJ databases">
        <title>The cable genome - Insights into the physiology and evolution of filamentous bacteria capable of sulfide oxidation via long distance electron transfer.</title>
        <authorList>
            <person name="Thorup C."/>
            <person name="Bjerg J.T."/>
            <person name="Schreiber L."/>
            <person name="Nielsen L.P."/>
            <person name="Kjeldsen K.U."/>
            <person name="Boesen T."/>
            <person name="Boggild A."/>
            <person name="Meysman F."/>
            <person name="Geelhoed J."/>
            <person name="Schramm A."/>
        </authorList>
    </citation>
    <scope>NUCLEOTIDE SEQUENCE [LARGE SCALE GENOMIC DNA]</scope>
    <source>
        <strain evidence="4">GS</strain>
    </source>
</reference>
<dbReference type="Pfam" id="PF01497">
    <property type="entry name" value="Peripla_BP_2"/>
    <property type="match status" value="1"/>
</dbReference>
<dbReference type="PANTHER" id="PTHR30535">
    <property type="entry name" value="VITAMIN B12-BINDING PROTEIN"/>
    <property type="match status" value="1"/>
</dbReference>
<sequence length="291" mass="31702">MRYFLFAAVLMLLSCHLLSPHSSVAEDSNAPFPQRIVSLGPMNTENVFLLGAGEHLVGTTSYCVRPAAAKEKAKIGSVMQFSVEKILSLHPDLILATGLTSPPQIEKLRKLGMKVVQFRQPASFAEICNQFLEIGKLLGLEQRAEEIVRQAKSKVKAITAQSASLPRRNVFLQIGATPLFGAAKDSFTQDYIALSGGINVLEDQTAGATSFEKVLERNPDVILIAMMGSETGIARQEKEKWQRFPFVSAVQNKQVHVISPDLVCSPSPATFANTLSIIAKLINPELKTAVQ</sequence>